<evidence type="ECO:0000256" key="1">
    <source>
        <dbReference type="PROSITE-ProRule" id="PRU00042"/>
    </source>
</evidence>
<name>A0A8E2ETP8_9PEZI</name>
<organism evidence="4 5">
    <name type="scientific">Glonium stellatum</name>
    <dbReference type="NCBI Taxonomy" id="574774"/>
    <lineage>
        <taxon>Eukaryota</taxon>
        <taxon>Fungi</taxon>
        <taxon>Dikarya</taxon>
        <taxon>Ascomycota</taxon>
        <taxon>Pezizomycotina</taxon>
        <taxon>Dothideomycetes</taxon>
        <taxon>Pleosporomycetidae</taxon>
        <taxon>Gloniales</taxon>
        <taxon>Gloniaceae</taxon>
        <taxon>Glonium</taxon>
    </lineage>
</organism>
<dbReference type="Proteomes" id="UP000250140">
    <property type="component" value="Unassembled WGS sequence"/>
</dbReference>
<accession>A0A8E2ETP8</accession>
<dbReference type="AlphaFoldDB" id="A0A8E2ETP8"/>
<dbReference type="EMBL" id="KV750491">
    <property type="protein sequence ID" value="OCL04493.1"/>
    <property type="molecule type" value="Genomic_DNA"/>
</dbReference>
<dbReference type="InterPro" id="IPR001356">
    <property type="entry name" value="HD"/>
</dbReference>
<dbReference type="GO" id="GO:0008270">
    <property type="term" value="F:zinc ion binding"/>
    <property type="evidence" value="ECO:0007669"/>
    <property type="project" value="UniProtKB-KW"/>
</dbReference>
<keyword evidence="1" id="KW-0862">Zinc</keyword>
<dbReference type="InterPro" id="IPR013087">
    <property type="entry name" value="Znf_C2H2_type"/>
</dbReference>
<evidence type="ECO:0000313" key="4">
    <source>
        <dbReference type="EMBL" id="OCL04493.1"/>
    </source>
</evidence>
<evidence type="ECO:0000313" key="5">
    <source>
        <dbReference type="Proteomes" id="UP000250140"/>
    </source>
</evidence>
<keyword evidence="1" id="KW-0863">Zinc-finger</keyword>
<feature type="compositionally biased region" description="Polar residues" evidence="2">
    <location>
        <begin position="234"/>
        <end position="247"/>
    </location>
</feature>
<feature type="region of interest" description="Disordered" evidence="2">
    <location>
        <begin position="213"/>
        <end position="252"/>
    </location>
</feature>
<evidence type="ECO:0000259" key="3">
    <source>
        <dbReference type="PROSITE" id="PS50157"/>
    </source>
</evidence>
<dbReference type="PROSITE" id="PS00028">
    <property type="entry name" value="ZINC_FINGER_C2H2_1"/>
    <property type="match status" value="1"/>
</dbReference>
<feature type="compositionally biased region" description="Polar residues" evidence="2">
    <location>
        <begin position="148"/>
        <end position="167"/>
    </location>
</feature>
<sequence>MDTLLQPVGEDEILSLTHANPSESSGPDDLLNWKYYGATLPPTLNTPGLISPDVQIDTSLFDGLFMTGNEVEGGICSSNHFSEPDGNSKPDSCFPQLISHDIQNDFSMFGASIETSNKFSIDISNHVDLNLFFDPGEFLGYPAPEPSHQLSSPPSETVSREPLSSTHVSGPMLDTLQNLLEGLSGGLWFSSSRIPSEARLVLEEHFKSCPYPSAEDIANIPGRKDERTKPRSGLPSTTSSAQTSNGNPRAPSIVTIASSKASKSSNKFSIERYLAAAVEDEPASALAISNAATSQILTVDLLILQDNSHDLDKQWNPDFGEKVGFEATSDIYSRSNASSARSSVSRASRCSYASSLGRPRRRGRRRYGNFAFDSLKEDNKRLKEHDKQLNTAKKSTVKKDETTFFCTFCGKVCASRYEWKRHEESVHVF</sequence>
<dbReference type="PROSITE" id="PS50157">
    <property type="entry name" value="ZINC_FINGER_C2H2_2"/>
    <property type="match status" value="1"/>
</dbReference>
<keyword evidence="5" id="KW-1185">Reference proteome</keyword>
<evidence type="ECO:0000256" key="2">
    <source>
        <dbReference type="SAM" id="MobiDB-lite"/>
    </source>
</evidence>
<proteinExistence type="predicted"/>
<feature type="region of interest" description="Disordered" evidence="2">
    <location>
        <begin position="142"/>
        <end position="167"/>
    </location>
</feature>
<dbReference type="GO" id="GO:0003677">
    <property type="term" value="F:DNA binding"/>
    <property type="evidence" value="ECO:0007669"/>
    <property type="project" value="InterPro"/>
</dbReference>
<protein>
    <recommendedName>
        <fullName evidence="3">C2H2-type domain-containing protein</fullName>
    </recommendedName>
</protein>
<dbReference type="CDD" id="cd00086">
    <property type="entry name" value="homeodomain"/>
    <property type="match status" value="1"/>
</dbReference>
<gene>
    <name evidence="4" type="ORF">AOQ84DRAFT_380523</name>
</gene>
<feature type="domain" description="C2H2-type" evidence="3">
    <location>
        <begin position="404"/>
        <end position="429"/>
    </location>
</feature>
<keyword evidence="1" id="KW-0479">Metal-binding</keyword>
<reference evidence="4 5" key="1">
    <citation type="journal article" date="2016" name="Nat. Commun.">
        <title>Ectomycorrhizal ecology is imprinted in the genome of the dominant symbiotic fungus Cenococcum geophilum.</title>
        <authorList>
            <consortium name="DOE Joint Genome Institute"/>
            <person name="Peter M."/>
            <person name="Kohler A."/>
            <person name="Ohm R.A."/>
            <person name="Kuo A."/>
            <person name="Krutzmann J."/>
            <person name="Morin E."/>
            <person name="Arend M."/>
            <person name="Barry K.W."/>
            <person name="Binder M."/>
            <person name="Choi C."/>
            <person name="Clum A."/>
            <person name="Copeland A."/>
            <person name="Grisel N."/>
            <person name="Haridas S."/>
            <person name="Kipfer T."/>
            <person name="LaButti K."/>
            <person name="Lindquist E."/>
            <person name="Lipzen A."/>
            <person name="Maire R."/>
            <person name="Meier B."/>
            <person name="Mihaltcheva S."/>
            <person name="Molinier V."/>
            <person name="Murat C."/>
            <person name="Poggeler S."/>
            <person name="Quandt C.A."/>
            <person name="Sperisen C."/>
            <person name="Tritt A."/>
            <person name="Tisserant E."/>
            <person name="Crous P.W."/>
            <person name="Henrissat B."/>
            <person name="Nehls U."/>
            <person name="Egli S."/>
            <person name="Spatafora J.W."/>
            <person name="Grigoriev I.V."/>
            <person name="Martin F.M."/>
        </authorList>
    </citation>
    <scope>NUCLEOTIDE SEQUENCE [LARGE SCALE GENOMIC DNA]</scope>
    <source>
        <strain evidence="4 5">CBS 207.34</strain>
    </source>
</reference>